<dbReference type="AlphaFoldDB" id="A0A9X4ERG8"/>
<gene>
    <name evidence="2" type="ORF">L9W94_01765</name>
</gene>
<sequence>MKGVFIFIIALLVGISISSEGVIRSVAELFAFVAIVAWLFKYRIDKSQQATFKAEDF</sequence>
<evidence type="ECO:0000256" key="1">
    <source>
        <dbReference type="SAM" id="Phobius"/>
    </source>
</evidence>
<dbReference type="Proteomes" id="UP001140979">
    <property type="component" value="Unassembled WGS sequence"/>
</dbReference>
<organism evidence="2 3">
    <name type="scientific">Vibrio aestuarianus</name>
    <dbReference type="NCBI Taxonomy" id="28171"/>
    <lineage>
        <taxon>Bacteria</taxon>
        <taxon>Pseudomonadati</taxon>
        <taxon>Pseudomonadota</taxon>
        <taxon>Gammaproteobacteria</taxon>
        <taxon>Vibrionales</taxon>
        <taxon>Vibrionaceae</taxon>
        <taxon>Vibrio</taxon>
    </lineage>
</organism>
<proteinExistence type="predicted"/>
<dbReference type="RefSeq" id="WP_274682501.1">
    <property type="nucleotide sequence ID" value="NZ_JAKNBA010000002.1"/>
</dbReference>
<evidence type="ECO:0000313" key="3">
    <source>
        <dbReference type="Proteomes" id="UP001140979"/>
    </source>
</evidence>
<keyword evidence="1" id="KW-0472">Membrane</keyword>
<keyword evidence="1" id="KW-0812">Transmembrane</keyword>
<accession>A0A9X4ERG8</accession>
<feature type="transmembrane region" description="Helical" evidence="1">
    <location>
        <begin position="29"/>
        <end position="44"/>
    </location>
</feature>
<reference evidence="2" key="1">
    <citation type="submission" date="2022-02" db="EMBL/GenBank/DDBJ databases">
        <title>Emergence and expansion in Europe of a Vibrio aestuarianus clonal complex pathogenic for oysters.</title>
        <authorList>
            <person name="Mesnil A."/>
            <person name="Travers M.-A."/>
        </authorList>
    </citation>
    <scope>NUCLEOTIDE SEQUENCE</scope>
    <source>
        <strain evidence="2">19_064_11T1</strain>
    </source>
</reference>
<protein>
    <submittedName>
        <fullName evidence="2">Uncharacterized protein</fullName>
    </submittedName>
</protein>
<keyword evidence="1" id="KW-1133">Transmembrane helix</keyword>
<dbReference type="EMBL" id="JAKNBA010000002">
    <property type="protein sequence ID" value="MDE1240886.1"/>
    <property type="molecule type" value="Genomic_DNA"/>
</dbReference>
<comment type="caution">
    <text evidence="2">The sequence shown here is derived from an EMBL/GenBank/DDBJ whole genome shotgun (WGS) entry which is preliminary data.</text>
</comment>
<evidence type="ECO:0000313" key="2">
    <source>
        <dbReference type="EMBL" id="MDE1240886.1"/>
    </source>
</evidence>
<name>A0A9X4ERG8_9VIBR</name>